<feature type="transmembrane region" description="Helical" evidence="8">
    <location>
        <begin position="176"/>
        <end position="198"/>
    </location>
</feature>
<comment type="caution">
    <text evidence="10">The sequence shown here is derived from an EMBL/GenBank/DDBJ whole genome shotgun (WGS) entry which is preliminary data.</text>
</comment>
<feature type="transmembrane region" description="Helical" evidence="8">
    <location>
        <begin position="451"/>
        <end position="470"/>
    </location>
</feature>
<feature type="transmembrane region" description="Helical" evidence="8">
    <location>
        <begin position="89"/>
        <end position="108"/>
    </location>
</feature>
<evidence type="ECO:0000256" key="6">
    <source>
        <dbReference type="ARBA" id="ARBA00023136"/>
    </source>
</evidence>
<feature type="transmembrane region" description="Helical" evidence="8">
    <location>
        <begin position="309"/>
        <end position="332"/>
    </location>
</feature>
<dbReference type="AlphaFoldDB" id="A0A6H9YM04"/>
<dbReference type="PROSITE" id="PS00216">
    <property type="entry name" value="SUGAR_TRANSPORT_1"/>
    <property type="match status" value="1"/>
</dbReference>
<evidence type="ECO:0000259" key="9">
    <source>
        <dbReference type="PROSITE" id="PS50850"/>
    </source>
</evidence>
<feature type="transmembrane region" description="Helical" evidence="8">
    <location>
        <begin position="21"/>
        <end position="45"/>
    </location>
</feature>
<evidence type="ECO:0000256" key="8">
    <source>
        <dbReference type="SAM" id="Phobius"/>
    </source>
</evidence>
<feature type="transmembrane region" description="Helical" evidence="8">
    <location>
        <begin position="376"/>
        <end position="400"/>
    </location>
</feature>
<sequence length="509" mass="51633">MTSASVQPPTWNKPLARKWPGLALALLAFSSLITSLDFTVVYVALPDIAREVGLSAHTTQWVVSAYAIFFGGFLLLGGRSADLLGRRRMFVLGMILFGGASLLGGLATSPATLIAARVIQGVGGAVLFPATLSLVATSFPEGRERVRALAVWAMAGAGGLSLGALLGGVLTHAFGWQAVFLVNVPLVVIGAAAAFVLLNADGTRERGRSFDLPGALTGTIGVTLLVFAIAQGPESGWGDPAVLVAGALSIVLLAVFLGIEARSKSPLMPLRLFRNRNVRAALLVIFVFGLSMQNIVYFLTLYFQGVLGYSALQGGLAFLGLSVVIGAGNFLAERLIVRIGNRPTLMIALLLGAGGGVLLGAGMVANGSYWTVLAGILVYGLGMGTIFPTMFGAAGTGVAAEEQGTAGGMANTALQIGTSAGLALLVGAANSDLGDLTGEALRVATADGLRAAVYIAAGFTLLGLLGALALPKLRTSPTAPATPITPAVTPATPVTPGTPTDSAINGAAV</sequence>
<dbReference type="InterPro" id="IPR020846">
    <property type="entry name" value="MFS_dom"/>
</dbReference>
<dbReference type="EMBL" id="WBMT01000007">
    <property type="protein sequence ID" value="KAB2348420.1"/>
    <property type="molecule type" value="Genomic_DNA"/>
</dbReference>
<dbReference type="InterPro" id="IPR005829">
    <property type="entry name" value="Sugar_transporter_CS"/>
</dbReference>
<accession>A0A6H9YM04</accession>
<proteinExistence type="predicted"/>
<dbReference type="GO" id="GO:0022857">
    <property type="term" value="F:transmembrane transporter activity"/>
    <property type="evidence" value="ECO:0007669"/>
    <property type="project" value="InterPro"/>
</dbReference>
<feature type="transmembrane region" description="Helical" evidence="8">
    <location>
        <begin position="412"/>
        <end position="431"/>
    </location>
</feature>
<dbReference type="OrthoDB" id="7375466at2"/>
<evidence type="ECO:0000256" key="1">
    <source>
        <dbReference type="ARBA" id="ARBA00004651"/>
    </source>
</evidence>
<dbReference type="InterPro" id="IPR011701">
    <property type="entry name" value="MFS"/>
</dbReference>
<keyword evidence="3" id="KW-1003">Cell membrane</keyword>
<feature type="region of interest" description="Disordered" evidence="7">
    <location>
        <begin position="479"/>
        <end position="509"/>
    </location>
</feature>
<feature type="transmembrane region" description="Helical" evidence="8">
    <location>
        <begin position="344"/>
        <end position="364"/>
    </location>
</feature>
<comment type="subcellular location">
    <subcellularLocation>
        <location evidence="1">Cell membrane</location>
        <topology evidence="1">Multi-pass membrane protein</topology>
    </subcellularLocation>
</comment>
<dbReference type="Pfam" id="PF07690">
    <property type="entry name" value="MFS_1"/>
    <property type="match status" value="1"/>
</dbReference>
<dbReference type="PANTHER" id="PTHR42718:SF46">
    <property type="entry name" value="BLR6921 PROTEIN"/>
    <property type="match status" value="1"/>
</dbReference>
<keyword evidence="2" id="KW-0813">Transport</keyword>
<feature type="transmembrane region" description="Helical" evidence="8">
    <location>
        <begin position="149"/>
        <end position="170"/>
    </location>
</feature>
<dbReference type="SUPFAM" id="SSF103473">
    <property type="entry name" value="MFS general substrate transporter"/>
    <property type="match status" value="1"/>
</dbReference>
<evidence type="ECO:0000313" key="11">
    <source>
        <dbReference type="Proteomes" id="UP000468735"/>
    </source>
</evidence>
<dbReference type="InterPro" id="IPR036259">
    <property type="entry name" value="MFS_trans_sf"/>
</dbReference>
<evidence type="ECO:0000256" key="3">
    <source>
        <dbReference type="ARBA" id="ARBA00022475"/>
    </source>
</evidence>
<organism evidence="10 11">
    <name type="scientific">Actinomadura rudentiformis</name>
    <dbReference type="NCBI Taxonomy" id="359158"/>
    <lineage>
        <taxon>Bacteria</taxon>
        <taxon>Bacillati</taxon>
        <taxon>Actinomycetota</taxon>
        <taxon>Actinomycetes</taxon>
        <taxon>Streptosporangiales</taxon>
        <taxon>Thermomonosporaceae</taxon>
        <taxon>Actinomadura</taxon>
    </lineage>
</organism>
<dbReference type="CDD" id="cd17321">
    <property type="entry name" value="MFS_MMR_MDR_like"/>
    <property type="match status" value="1"/>
</dbReference>
<protein>
    <submittedName>
        <fullName evidence="10">MFS transporter</fullName>
    </submittedName>
</protein>
<dbReference type="GO" id="GO:0005886">
    <property type="term" value="C:plasma membrane"/>
    <property type="evidence" value="ECO:0007669"/>
    <property type="project" value="UniProtKB-SubCell"/>
</dbReference>
<feature type="transmembrane region" description="Helical" evidence="8">
    <location>
        <begin position="241"/>
        <end position="259"/>
    </location>
</feature>
<feature type="transmembrane region" description="Helical" evidence="8">
    <location>
        <begin position="280"/>
        <end position="303"/>
    </location>
</feature>
<dbReference type="Gene3D" id="1.20.1720.10">
    <property type="entry name" value="Multidrug resistance protein D"/>
    <property type="match status" value="1"/>
</dbReference>
<feature type="transmembrane region" description="Helical" evidence="8">
    <location>
        <begin position="57"/>
        <end position="77"/>
    </location>
</feature>
<keyword evidence="5 8" id="KW-1133">Transmembrane helix</keyword>
<keyword evidence="11" id="KW-1185">Reference proteome</keyword>
<name>A0A6H9YM04_9ACTN</name>
<feature type="domain" description="Major facilitator superfamily (MFS) profile" evidence="9">
    <location>
        <begin position="23"/>
        <end position="475"/>
    </location>
</feature>
<feature type="compositionally biased region" description="Low complexity" evidence="7">
    <location>
        <begin position="479"/>
        <end position="500"/>
    </location>
</feature>
<gene>
    <name evidence="10" type="ORF">F8566_16670</name>
</gene>
<keyword evidence="6 8" id="KW-0472">Membrane</keyword>
<dbReference type="Gene3D" id="1.20.1250.20">
    <property type="entry name" value="MFS general substrate transporter like domains"/>
    <property type="match status" value="1"/>
</dbReference>
<dbReference type="Proteomes" id="UP000468735">
    <property type="component" value="Unassembled WGS sequence"/>
</dbReference>
<evidence type="ECO:0000256" key="4">
    <source>
        <dbReference type="ARBA" id="ARBA00022692"/>
    </source>
</evidence>
<dbReference type="PROSITE" id="PS50850">
    <property type="entry name" value="MFS"/>
    <property type="match status" value="1"/>
</dbReference>
<evidence type="ECO:0000256" key="2">
    <source>
        <dbReference type="ARBA" id="ARBA00022448"/>
    </source>
</evidence>
<feature type="transmembrane region" description="Helical" evidence="8">
    <location>
        <begin position="114"/>
        <end position="137"/>
    </location>
</feature>
<evidence type="ECO:0000313" key="10">
    <source>
        <dbReference type="EMBL" id="KAB2348420.1"/>
    </source>
</evidence>
<keyword evidence="4 8" id="KW-0812">Transmembrane</keyword>
<reference evidence="10 11" key="1">
    <citation type="submission" date="2019-09" db="EMBL/GenBank/DDBJ databases">
        <title>Actinomadura physcomitrii sp. nov., a novel actinomycete isolated from moss [Physcomitrium sphaericum (Ludw) Fuernr].</title>
        <authorList>
            <person name="Zhuang X."/>
            <person name="Liu C."/>
        </authorList>
    </citation>
    <scope>NUCLEOTIDE SEQUENCE [LARGE SCALE GENOMIC DNA]</scope>
    <source>
        <strain evidence="10 11">HMC1</strain>
    </source>
</reference>
<dbReference type="RefSeq" id="WP_151561148.1">
    <property type="nucleotide sequence ID" value="NZ_WBMT01000007.1"/>
</dbReference>
<evidence type="ECO:0000256" key="5">
    <source>
        <dbReference type="ARBA" id="ARBA00022989"/>
    </source>
</evidence>
<feature type="transmembrane region" description="Helical" evidence="8">
    <location>
        <begin position="210"/>
        <end position="229"/>
    </location>
</feature>
<evidence type="ECO:0000256" key="7">
    <source>
        <dbReference type="SAM" id="MobiDB-lite"/>
    </source>
</evidence>
<dbReference type="PANTHER" id="PTHR42718">
    <property type="entry name" value="MAJOR FACILITATOR SUPERFAMILY MULTIDRUG TRANSPORTER MFSC"/>
    <property type="match status" value="1"/>
</dbReference>